<reference evidence="1" key="1">
    <citation type="submission" date="2020-03" db="EMBL/GenBank/DDBJ databases">
        <authorList>
            <person name="Weist P."/>
        </authorList>
    </citation>
    <scope>NUCLEOTIDE SEQUENCE</scope>
</reference>
<gene>
    <name evidence="1" type="ORF">PLEPLA_LOCUS12055</name>
</gene>
<accession>A0A9N7U3B4</accession>
<dbReference type="EMBL" id="CADEAL010000707">
    <property type="protein sequence ID" value="CAB1424134.1"/>
    <property type="molecule type" value="Genomic_DNA"/>
</dbReference>
<evidence type="ECO:0000313" key="1">
    <source>
        <dbReference type="EMBL" id="CAB1424134.1"/>
    </source>
</evidence>
<organism evidence="1 2">
    <name type="scientific">Pleuronectes platessa</name>
    <name type="common">European plaice</name>
    <dbReference type="NCBI Taxonomy" id="8262"/>
    <lineage>
        <taxon>Eukaryota</taxon>
        <taxon>Metazoa</taxon>
        <taxon>Chordata</taxon>
        <taxon>Craniata</taxon>
        <taxon>Vertebrata</taxon>
        <taxon>Euteleostomi</taxon>
        <taxon>Actinopterygii</taxon>
        <taxon>Neopterygii</taxon>
        <taxon>Teleostei</taxon>
        <taxon>Neoteleostei</taxon>
        <taxon>Acanthomorphata</taxon>
        <taxon>Carangaria</taxon>
        <taxon>Pleuronectiformes</taxon>
        <taxon>Pleuronectoidei</taxon>
        <taxon>Pleuronectidae</taxon>
        <taxon>Pleuronectes</taxon>
    </lineage>
</organism>
<evidence type="ECO:0000313" key="2">
    <source>
        <dbReference type="Proteomes" id="UP001153269"/>
    </source>
</evidence>
<proteinExistence type="predicted"/>
<comment type="caution">
    <text evidence="1">The sequence shown here is derived from an EMBL/GenBank/DDBJ whole genome shotgun (WGS) entry which is preliminary data.</text>
</comment>
<sequence length="69" mass="7542">MIPLAALTLSSPDTHIITHLLSHPVFARLEHASCLEEHLTSAALTRSRSGSGMKKLELYTENKDVSAEN</sequence>
<dbReference type="Proteomes" id="UP001153269">
    <property type="component" value="Unassembled WGS sequence"/>
</dbReference>
<dbReference type="AlphaFoldDB" id="A0A9N7U3B4"/>
<keyword evidence="2" id="KW-1185">Reference proteome</keyword>
<protein>
    <submittedName>
        <fullName evidence="1">Uncharacterized protein</fullName>
    </submittedName>
</protein>
<name>A0A9N7U3B4_PLEPL</name>